<gene>
    <name evidence="1" type="primary">RTBS</name>
</gene>
<accession>V5GJI9</accession>
<dbReference type="AlphaFoldDB" id="V5GJI9"/>
<name>V5GJI9_ANOGL</name>
<evidence type="ECO:0000313" key="1">
    <source>
        <dbReference type="EMBL" id="JAB61782.1"/>
    </source>
</evidence>
<reference evidence="1" key="1">
    <citation type="submission" date="2013-07" db="EMBL/GenBank/DDBJ databases">
        <title>Midgut Transcriptome Profiling of Anoplphora glabripennis, a Lignocellulose Degrading, Wood-Boring Cerambycid.</title>
        <authorList>
            <person name="Scully E.D."/>
            <person name="Hoover K."/>
            <person name="Carlson J.E."/>
            <person name="Tien M."/>
            <person name="Geib S.M."/>
        </authorList>
    </citation>
    <scope>NUCLEOTIDE SEQUENCE</scope>
</reference>
<keyword evidence="1" id="KW-0695">RNA-directed DNA polymerase</keyword>
<proteinExistence type="predicted"/>
<keyword evidence="1" id="KW-0548">Nucleotidyltransferase</keyword>
<keyword evidence="1" id="KW-0808">Transferase</keyword>
<dbReference type="GO" id="GO:0003964">
    <property type="term" value="F:RNA-directed DNA polymerase activity"/>
    <property type="evidence" value="ECO:0007669"/>
    <property type="project" value="UniProtKB-KW"/>
</dbReference>
<feature type="non-terminal residue" evidence="1">
    <location>
        <position position="209"/>
    </location>
</feature>
<sequence length="209" mass="23912">AVRKKILNNNSIHLKNEYNNLRARLKNDIDIAYRIYIDDIQKDIASDSKSFWQFMNNKKDSILFPKVMYLDDSEFTSGEAIANAFAKHFSSVYNADAGQDNSHINANQYVEQVNLGVITGDDIREAVKSLKINKSVGTDKLPSYIVKGCIDSFIYPLHYLYNLSLKTSVFPEIWKEVRICPVYKKGDKSDIKNYRPIAILSVPAKIYES</sequence>
<protein>
    <submittedName>
        <fullName evidence="1">Putative RNA-directed DNA polymerase from transposon BS</fullName>
    </submittedName>
</protein>
<organism evidence="1">
    <name type="scientific">Anoplophora glabripennis</name>
    <name type="common">Asian longhorn beetle</name>
    <name type="synonym">Anoplophora nobilis</name>
    <dbReference type="NCBI Taxonomy" id="217634"/>
    <lineage>
        <taxon>Eukaryota</taxon>
        <taxon>Metazoa</taxon>
        <taxon>Ecdysozoa</taxon>
        <taxon>Arthropoda</taxon>
        <taxon>Hexapoda</taxon>
        <taxon>Insecta</taxon>
        <taxon>Pterygota</taxon>
        <taxon>Neoptera</taxon>
        <taxon>Endopterygota</taxon>
        <taxon>Coleoptera</taxon>
        <taxon>Polyphaga</taxon>
        <taxon>Cucujiformia</taxon>
        <taxon>Chrysomeloidea</taxon>
        <taxon>Cerambycidae</taxon>
        <taxon>Lamiinae</taxon>
        <taxon>Lamiini</taxon>
        <taxon>Anoplophora</taxon>
    </lineage>
</organism>
<dbReference type="PANTHER" id="PTHR47510">
    <property type="entry name" value="REVERSE TRANSCRIPTASE DOMAIN-CONTAINING PROTEIN"/>
    <property type="match status" value="1"/>
</dbReference>
<feature type="non-terminal residue" evidence="1">
    <location>
        <position position="1"/>
    </location>
</feature>
<dbReference type="EMBL" id="GALX01006684">
    <property type="protein sequence ID" value="JAB61782.1"/>
    <property type="molecule type" value="Transcribed_RNA"/>
</dbReference>
<dbReference type="PANTHER" id="PTHR47510:SF3">
    <property type="entry name" value="ENDO_EXONUCLEASE_PHOSPHATASE DOMAIN-CONTAINING PROTEIN"/>
    <property type="match status" value="1"/>
</dbReference>